<dbReference type="GO" id="GO:0005524">
    <property type="term" value="F:ATP binding"/>
    <property type="evidence" value="ECO:0007669"/>
    <property type="project" value="UniProtKB-KW"/>
</dbReference>
<evidence type="ECO:0000256" key="4">
    <source>
        <dbReference type="SAM" id="Coils"/>
    </source>
</evidence>
<dbReference type="EMBL" id="BNJQ01000014">
    <property type="protein sequence ID" value="GHP06747.1"/>
    <property type="molecule type" value="Genomic_DNA"/>
</dbReference>
<dbReference type="AlphaFoldDB" id="A0A830HP07"/>
<dbReference type="SUPFAM" id="SSF52540">
    <property type="entry name" value="P-loop containing nucleoside triphosphate hydrolases"/>
    <property type="match status" value="2"/>
</dbReference>
<dbReference type="InterPro" id="IPR027417">
    <property type="entry name" value="P-loop_NTPase"/>
</dbReference>
<feature type="region of interest" description="Disordered" evidence="5">
    <location>
        <begin position="1"/>
        <end position="26"/>
    </location>
</feature>
<sequence length="710" mass="74521">MAARSLSSLSASRSSSPSGGGGGGGGGGVTTVASLVVHQPSSHNDLPYGETSGAILVIEDLTLATMDSDLLIDAQLRVNAGQCVGIVGANGAGKSTLMKVMAGMRDVDAGRVALKPKTEVGYLEQTALSGSERTVVEEARSRMDQVNDARRKMDEAEQAGDAAALEKALQTFEQLDGFQAERRIATVLDGLGFERSQWDTPCSQLSGGWQMRVALARLLLSPASDSSGQGLLLLDEPTNHLDAKSKSWLASWIKSSGATTVLVSHDEALLETACSHVAEVRGKGLHTYTGSFSAFLKTREERMRLAEATLAKQMKEAEKLEQFVDRFGAKASKASQAQSRQKQLNKLKAEMDGGDSSTSAAAAEGAAGDAKRVTLRLPPPPPSAADLVTITGGSRIGYASDNVVLQSSKDDLMLSRGMRVIVLGPNGVGKSTLLRSLAGSLPLVSGERLLGDRAAVGVFSQDLAQALPLDAVALDHVIDDAGKADPSLTPERARAALGALGLSGPMALRKIGNLSGGEKARVALATFALRPNNALLLDEPSNHLDSTALQALCDGMKSWDGMLLAITHNVAFAKSFEPTHVIRVGDGTFTLSALYGELTADDFVTTKIDDKDASSSSSSSSSKESSKAQAHADRKAGMRAKSKMEKTYKKVEEAEVAMQALDDEMASAGNDIGLLSDLQARRDELESAVEAMLTELEELEEVVAASGLEV</sequence>
<keyword evidence="1" id="KW-0677">Repeat</keyword>
<keyword evidence="8" id="KW-1185">Reference proteome</keyword>
<dbReference type="CDD" id="cd03221">
    <property type="entry name" value="ABCF_EF-3"/>
    <property type="match status" value="1"/>
</dbReference>
<protein>
    <recommendedName>
        <fullName evidence="6">ABC transporter domain-containing protein</fullName>
    </recommendedName>
</protein>
<evidence type="ECO:0000313" key="8">
    <source>
        <dbReference type="Proteomes" id="UP000660262"/>
    </source>
</evidence>
<evidence type="ECO:0000259" key="6">
    <source>
        <dbReference type="PROSITE" id="PS50893"/>
    </source>
</evidence>
<dbReference type="InterPro" id="IPR003439">
    <property type="entry name" value="ABC_transporter-like_ATP-bd"/>
</dbReference>
<name>A0A830HP07_9CHLO</name>
<dbReference type="PANTHER" id="PTHR19211">
    <property type="entry name" value="ATP-BINDING TRANSPORT PROTEIN-RELATED"/>
    <property type="match status" value="1"/>
</dbReference>
<evidence type="ECO:0000256" key="3">
    <source>
        <dbReference type="ARBA" id="ARBA00022840"/>
    </source>
</evidence>
<feature type="compositionally biased region" description="Basic and acidic residues" evidence="5">
    <location>
        <begin position="624"/>
        <end position="645"/>
    </location>
</feature>
<reference evidence="7" key="1">
    <citation type="submission" date="2020-10" db="EMBL/GenBank/DDBJ databases">
        <title>Unveiling of a novel bifunctional photoreceptor, Dualchrome1, isolated from a cosmopolitan green alga.</title>
        <authorList>
            <person name="Suzuki S."/>
            <person name="Kawachi M."/>
        </authorList>
    </citation>
    <scope>NUCLEOTIDE SEQUENCE</scope>
    <source>
        <strain evidence="7">NIES 2893</strain>
    </source>
</reference>
<keyword evidence="3" id="KW-0067">ATP-binding</keyword>
<feature type="domain" description="ABC transporter" evidence="6">
    <location>
        <begin position="56"/>
        <end position="308"/>
    </location>
</feature>
<dbReference type="Gene3D" id="3.40.50.300">
    <property type="entry name" value="P-loop containing nucleotide triphosphate hydrolases"/>
    <property type="match status" value="2"/>
</dbReference>
<dbReference type="PANTHER" id="PTHR19211:SF133">
    <property type="entry name" value="ABC TRANSPORTER FAMILY PROTEIN"/>
    <property type="match status" value="1"/>
</dbReference>
<dbReference type="InterPro" id="IPR050611">
    <property type="entry name" value="ABCF"/>
</dbReference>
<dbReference type="PROSITE" id="PS00211">
    <property type="entry name" value="ABC_TRANSPORTER_1"/>
    <property type="match status" value="2"/>
</dbReference>
<evidence type="ECO:0000256" key="2">
    <source>
        <dbReference type="ARBA" id="ARBA00022741"/>
    </source>
</evidence>
<feature type="compositionally biased region" description="Low complexity" evidence="5">
    <location>
        <begin position="614"/>
        <end position="623"/>
    </location>
</feature>
<dbReference type="GO" id="GO:0016887">
    <property type="term" value="F:ATP hydrolysis activity"/>
    <property type="evidence" value="ECO:0007669"/>
    <property type="project" value="InterPro"/>
</dbReference>
<feature type="coiled-coil region" evidence="4">
    <location>
        <begin position="136"/>
        <end position="166"/>
    </location>
</feature>
<proteinExistence type="predicted"/>
<evidence type="ECO:0000256" key="5">
    <source>
        <dbReference type="SAM" id="MobiDB-lite"/>
    </source>
</evidence>
<dbReference type="InterPro" id="IPR017871">
    <property type="entry name" value="ABC_transporter-like_CS"/>
</dbReference>
<dbReference type="OrthoDB" id="2110130at2759"/>
<evidence type="ECO:0000256" key="1">
    <source>
        <dbReference type="ARBA" id="ARBA00022737"/>
    </source>
</evidence>
<gene>
    <name evidence="7" type="ORF">PPROV_000549100</name>
</gene>
<feature type="coiled-coil region" evidence="4">
    <location>
        <begin position="296"/>
        <end position="323"/>
    </location>
</feature>
<organism evidence="7 8">
    <name type="scientific">Pycnococcus provasolii</name>
    <dbReference type="NCBI Taxonomy" id="41880"/>
    <lineage>
        <taxon>Eukaryota</taxon>
        <taxon>Viridiplantae</taxon>
        <taxon>Chlorophyta</taxon>
        <taxon>Pseudoscourfieldiophyceae</taxon>
        <taxon>Pseudoscourfieldiales</taxon>
        <taxon>Pycnococcaceae</taxon>
        <taxon>Pycnococcus</taxon>
    </lineage>
</organism>
<dbReference type="Proteomes" id="UP000660262">
    <property type="component" value="Unassembled WGS sequence"/>
</dbReference>
<keyword evidence="2" id="KW-0547">Nucleotide-binding</keyword>
<feature type="domain" description="ABC transporter" evidence="6">
    <location>
        <begin position="388"/>
        <end position="611"/>
    </location>
</feature>
<comment type="caution">
    <text evidence="7">The sequence shown here is derived from an EMBL/GenBank/DDBJ whole genome shotgun (WGS) entry which is preliminary data.</text>
</comment>
<dbReference type="PROSITE" id="PS50893">
    <property type="entry name" value="ABC_TRANSPORTER_2"/>
    <property type="match status" value="2"/>
</dbReference>
<feature type="region of interest" description="Disordered" evidence="5">
    <location>
        <begin position="345"/>
        <end position="365"/>
    </location>
</feature>
<feature type="region of interest" description="Disordered" evidence="5">
    <location>
        <begin position="609"/>
        <end position="645"/>
    </location>
</feature>
<feature type="compositionally biased region" description="Low complexity" evidence="5">
    <location>
        <begin position="1"/>
        <end position="17"/>
    </location>
</feature>
<dbReference type="InterPro" id="IPR003593">
    <property type="entry name" value="AAA+_ATPase"/>
</dbReference>
<feature type="compositionally biased region" description="Low complexity" evidence="5">
    <location>
        <begin position="354"/>
        <end position="365"/>
    </location>
</feature>
<dbReference type="InterPro" id="IPR032781">
    <property type="entry name" value="ABC_tran_Xtn"/>
</dbReference>
<keyword evidence="4" id="KW-0175">Coiled coil</keyword>
<dbReference type="SMART" id="SM00382">
    <property type="entry name" value="AAA"/>
    <property type="match status" value="2"/>
</dbReference>
<dbReference type="Pfam" id="PF00005">
    <property type="entry name" value="ABC_tran"/>
    <property type="match status" value="2"/>
</dbReference>
<evidence type="ECO:0000313" key="7">
    <source>
        <dbReference type="EMBL" id="GHP06747.1"/>
    </source>
</evidence>
<accession>A0A830HP07</accession>
<dbReference type="FunFam" id="3.40.50.300:FF:000011">
    <property type="entry name" value="Putative ABC transporter ATP-binding component"/>
    <property type="match status" value="1"/>
</dbReference>
<dbReference type="Pfam" id="PF12848">
    <property type="entry name" value="ABC_tran_Xtn"/>
    <property type="match status" value="1"/>
</dbReference>